<keyword evidence="8" id="KW-0547">Nucleotide-binding</keyword>
<dbReference type="Proteomes" id="UP000318405">
    <property type="component" value="Unassembled WGS sequence"/>
</dbReference>
<reference evidence="15 16" key="1">
    <citation type="submission" date="2019-07" db="EMBL/GenBank/DDBJ databases">
        <title>Qingshengfaniella alkalisoli gen. nov., sp. nov., isolated from saline soil.</title>
        <authorList>
            <person name="Xu L."/>
            <person name="Huang X.-X."/>
            <person name="Sun J.-Q."/>
        </authorList>
    </citation>
    <scope>NUCLEOTIDE SEQUENCE [LARGE SCALE GENOMIC DNA]</scope>
    <source>
        <strain evidence="15 16">DSM 27279</strain>
    </source>
</reference>
<evidence type="ECO:0000256" key="5">
    <source>
        <dbReference type="ARBA" id="ARBA00022679"/>
    </source>
</evidence>
<feature type="domain" description="ABC1 atypical kinase-like" evidence="14">
    <location>
        <begin position="91"/>
        <end position="343"/>
    </location>
</feature>
<evidence type="ECO:0000256" key="7">
    <source>
        <dbReference type="ARBA" id="ARBA00022692"/>
    </source>
</evidence>
<keyword evidence="3" id="KW-1003">Cell membrane</keyword>
<evidence type="ECO:0000313" key="15">
    <source>
        <dbReference type="EMBL" id="TSH93826.1"/>
    </source>
</evidence>
<keyword evidence="5" id="KW-0808">Transferase</keyword>
<evidence type="ECO:0000256" key="6">
    <source>
        <dbReference type="ARBA" id="ARBA00022688"/>
    </source>
</evidence>
<feature type="transmembrane region" description="Helical" evidence="13">
    <location>
        <begin position="498"/>
        <end position="518"/>
    </location>
</feature>
<name>A0A556ALR6_9BURK</name>
<dbReference type="InterPro" id="IPR004147">
    <property type="entry name" value="ABC1_dom"/>
</dbReference>
<dbReference type="NCBIfam" id="TIGR01982">
    <property type="entry name" value="UbiB"/>
    <property type="match status" value="1"/>
</dbReference>
<dbReference type="GO" id="GO:0016301">
    <property type="term" value="F:kinase activity"/>
    <property type="evidence" value="ECO:0007669"/>
    <property type="project" value="UniProtKB-KW"/>
</dbReference>
<evidence type="ECO:0000256" key="4">
    <source>
        <dbReference type="ARBA" id="ARBA00022519"/>
    </source>
</evidence>
<dbReference type="InterPro" id="IPR045308">
    <property type="entry name" value="UbiB_bact"/>
</dbReference>
<comment type="similarity">
    <text evidence="2">Belongs to the protein kinase superfamily. ADCK protein kinase family.</text>
</comment>
<dbReference type="InterPro" id="IPR011009">
    <property type="entry name" value="Kinase-like_dom_sf"/>
</dbReference>
<keyword evidence="11 13" id="KW-1133">Transmembrane helix</keyword>
<sequence>MKLIFALPRLVHILFVMLRYGLDELVLSSLHRPFTTRLARILRFGRPLKAPRGERLRLALEQLGPIFVKFGQVLSTRRDLLPADIADELTRLQDRVPPFPSAQAMATIEAALGNHPDVLFASFEREPVASASIAQVHFAVLHDGREVAVKVLRPGMLKVIDQDLELMRMLASMVERLIPDGRRLKPREVVAEFDKHLHDELDLIREASNCSQLRRNFTRPGRRDLLIVPEVMWDYCARPVFTMERMRGAPVSHVERLRETGVDIPALARHGVEIFFIQVFSDGFFHADMHPGNIYVSDAPETLGQYIALDFGIVGSLSEFDKNYLAQNFLAFFRRDYRQVARLHIESGWVPADTREEEFEGAIRACCEPYFDRPLSDISLGQVLMRLFQTSRRFHMEVQPQLVLLQKTLLNVEGLGRQLDPDLDLWKTAKPYLENWMQERVGVKALLRNLQRESEQWAQTLPALPRLVYQRLAHEDTLPTVTQELAALRDAHRRMTRYLGMLTGVLAVLVALIGWLVLGSF</sequence>
<evidence type="ECO:0000259" key="14">
    <source>
        <dbReference type="Pfam" id="PF03109"/>
    </source>
</evidence>
<dbReference type="PANTHER" id="PTHR10566:SF113">
    <property type="entry name" value="PROTEIN ACTIVITY OF BC1 COMPLEX KINASE 7, CHLOROPLASTIC"/>
    <property type="match status" value="1"/>
</dbReference>
<evidence type="ECO:0000256" key="1">
    <source>
        <dbReference type="ARBA" id="ARBA00005020"/>
    </source>
</evidence>
<evidence type="ECO:0000256" key="10">
    <source>
        <dbReference type="ARBA" id="ARBA00022840"/>
    </source>
</evidence>
<keyword evidence="6" id="KW-0831">Ubiquinone biosynthesis</keyword>
<dbReference type="NCBIfam" id="NF003404">
    <property type="entry name" value="PRK04750.1"/>
    <property type="match status" value="1"/>
</dbReference>
<keyword evidence="16" id="KW-1185">Reference proteome</keyword>
<comment type="caution">
    <text evidence="15">The sequence shown here is derived from an EMBL/GenBank/DDBJ whole genome shotgun (WGS) entry which is preliminary data.</text>
</comment>
<keyword evidence="9" id="KW-0418">Kinase</keyword>
<dbReference type="InterPro" id="IPR050154">
    <property type="entry name" value="UbiB_kinase"/>
</dbReference>
<dbReference type="EMBL" id="VLTJ01000026">
    <property type="protein sequence ID" value="TSH93826.1"/>
    <property type="molecule type" value="Genomic_DNA"/>
</dbReference>
<dbReference type="AlphaFoldDB" id="A0A556ALR6"/>
<keyword evidence="12 13" id="KW-0472">Membrane</keyword>
<keyword evidence="4" id="KW-0997">Cell inner membrane</keyword>
<evidence type="ECO:0000256" key="13">
    <source>
        <dbReference type="SAM" id="Phobius"/>
    </source>
</evidence>
<evidence type="ECO:0000313" key="16">
    <source>
        <dbReference type="Proteomes" id="UP000318405"/>
    </source>
</evidence>
<protein>
    <submittedName>
        <fullName evidence="15">Ubiquinone biosynthesis regulatory protein kinase UbiB</fullName>
    </submittedName>
</protein>
<proteinExistence type="inferred from homology"/>
<dbReference type="GO" id="GO:0005524">
    <property type="term" value="F:ATP binding"/>
    <property type="evidence" value="ECO:0007669"/>
    <property type="project" value="UniProtKB-KW"/>
</dbReference>
<organism evidence="15 16">
    <name type="scientific">Verticiella sediminum</name>
    <dbReference type="NCBI Taxonomy" id="1247510"/>
    <lineage>
        <taxon>Bacteria</taxon>
        <taxon>Pseudomonadati</taxon>
        <taxon>Pseudomonadota</taxon>
        <taxon>Betaproteobacteria</taxon>
        <taxon>Burkholderiales</taxon>
        <taxon>Alcaligenaceae</taxon>
        <taxon>Verticiella</taxon>
    </lineage>
</organism>
<evidence type="ECO:0000256" key="11">
    <source>
        <dbReference type="ARBA" id="ARBA00022989"/>
    </source>
</evidence>
<dbReference type="CDD" id="cd13972">
    <property type="entry name" value="UbiB"/>
    <property type="match status" value="1"/>
</dbReference>
<dbReference type="OrthoDB" id="9795390at2"/>
<evidence type="ECO:0000256" key="12">
    <source>
        <dbReference type="ARBA" id="ARBA00023136"/>
    </source>
</evidence>
<dbReference type="UniPathway" id="UPA00232"/>
<evidence type="ECO:0000256" key="8">
    <source>
        <dbReference type="ARBA" id="ARBA00022741"/>
    </source>
</evidence>
<accession>A0A556ALR6</accession>
<keyword evidence="15" id="KW-0830">Ubiquinone</keyword>
<evidence type="ECO:0000256" key="2">
    <source>
        <dbReference type="ARBA" id="ARBA00009670"/>
    </source>
</evidence>
<evidence type="ECO:0000256" key="9">
    <source>
        <dbReference type="ARBA" id="ARBA00022777"/>
    </source>
</evidence>
<comment type="pathway">
    <text evidence="1">Cofactor biosynthesis; ubiquinone biosynthesis [regulation].</text>
</comment>
<dbReference type="InterPro" id="IPR010232">
    <property type="entry name" value="UbiB"/>
</dbReference>
<dbReference type="SUPFAM" id="SSF56112">
    <property type="entry name" value="Protein kinase-like (PK-like)"/>
    <property type="match status" value="1"/>
</dbReference>
<dbReference type="RefSeq" id="WP_143948727.1">
    <property type="nucleotide sequence ID" value="NZ_BAABMB010000006.1"/>
</dbReference>
<dbReference type="Pfam" id="PF03109">
    <property type="entry name" value="ABC1"/>
    <property type="match status" value="1"/>
</dbReference>
<keyword evidence="7 13" id="KW-0812">Transmembrane</keyword>
<dbReference type="GO" id="GO:0006744">
    <property type="term" value="P:ubiquinone biosynthetic process"/>
    <property type="evidence" value="ECO:0007669"/>
    <property type="project" value="UniProtKB-UniPathway"/>
</dbReference>
<dbReference type="PANTHER" id="PTHR10566">
    <property type="entry name" value="CHAPERONE-ACTIVITY OF BC1 COMPLEX CABC1 -RELATED"/>
    <property type="match status" value="1"/>
</dbReference>
<evidence type="ECO:0000256" key="3">
    <source>
        <dbReference type="ARBA" id="ARBA00022475"/>
    </source>
</evidence>
<keyword evidence="10" id="KW-0067">ATP-binding</keyword>
<gene>
    <name evidence="15" type="primary">ubiB</name>
    <name evidence="15" type="ORF">FOZ76_13120</name>
</gene>